<dbReference type="RefSeq" id="WP_156341702.1">
    <property type="nucleotide sequence ID" value="NZ_CACRSY010000004.1"/>
</dbReference>
<accession>A0A6N2QVV8</accession>
<keyword evidence="1" id="KW-1133">Transmembrane helix</keyword>
<name>A0A6N2QVV8_BLAHA</name>
<organism evidence="2">
    <name type="scientific">Blautia hansenii</name>
    <name type="common">Ruminococcus hansenii</name>
    <dbReference type="NCBI Taxonomy" id="1322"/>
    <lineage>
        <taxon>Bacteria</taxon>
        <taxon>Bacillati</taxon>
        <taxon>Bacillota</taxon>
        <taxon>Clostridia</taxon>
        <taxon>Lachnospirales</taxon>
        <taxon>Lachnospiraceae</taxon>
        <taxon>Blautia</taxon>
    </lineage>
</organism>
<protein>
    <submittedName>
        <fullName evidence="2">Uncharacterized protein</fullName>
    </submittedName>
</protein>
<proteinExistence type="predicted"/>
<sequence>MKDWNEKNLDEELNTLVEELPTQNDLEKKINQSINRRIRKIIIITVSATLIFLLLIFAIISPVMNCLYFNPYKLNKEPDKIYTNVMRDYWELSKPYTEIMDMEVTPKGFANYEVQVQVTDGKSEVQLGTPNAGFHVECGKYTDMIEPNQLYFTHIFGRFEQPYSNKEEIVKQIEELPESAIIYLAVSDSKARTLSELQGLPVQVDWMQVYQPNAEFQGGLQLSNRTVCMEKEDERELLSEEELKKVYLSNLKNLLDNSELWTDLGLCDGRKAWTDEVGVLEKTYQDAQKLKTLESENYCVSGKKDNILTYLQNLEEQSIFVEDVSFTSLQTKSN</sequence>
<dbReference type="EMBL" id="CACRSY010000004">
    <property type="protein sequence ID" value="VYS72692.1"/>
    <property type="molecule type" value="Genomic_DNA"/>
</dbReference>
<evidence type="ECO:0000256" key="1">
    <source>
        <dbReference type="SAM" id="Phobius"/>
    </source>
</evidence>
<reference evidence="2" key="1">
    <citation type="submission" date="2019-11" db="EMBL/GenBank/DDBJ databases">
        <authorList>
            <person name="Feng L."/>
        </authorList>
    </citation>
    <scope>NUCLEOTIDE SEQUENCE</scope>
    <source>
        <strain evidence="2">BhanseniiLFYP23</strain>
    </source>
</reference>
<gene>
    <name evidence="2" type="ORF">BHLFYP23_01282</name>
</gene>
<keyword evidence="1" id="KW-0472">Membrane</keyword>
<feature type="transmembrane region" description="Helical" evidence="1">
    <location>
        <begin position="41"/>
        <end position="64"/>
    </location>
</feature>
<evidence type="ECO:0000313" key="2">
    <source>
        <dbReference type="EMBL" id="VYS72692.1"/>
    </source>
</evidence>
<keyword evidence="1" id="KW-0812">Transmembrane</keyword>
<dbReference type="AlphaFoldDB" id="A0A6N2QVV8"/>